<proteinExistence type="predicted"/>
<keyword evidence="2" id="KW-1185">Reference proteome</keyword>
<dbReference type="HOGENOM" id="CLU_2108037_0_0_9"/>
<gene>
    <name evidence="1" type="ORF">HMPREF0877_0180</name>
</gene>
<dbReference type="Proteomes" id="UP000004528">
    <property type="component" value="Unassembled WGS sequence"/>
</dbReference>
<name>C5R885_WEIPA</name>
<evidence type="ECO:0000313" key="1">
    <source>
        <dbReference type="EMBL" id="EER75669.1"/>
    </source>
</evidence>
<protein>
    <submittedName>
        <fullName evidence="1">Uncharacterized protein</fullName>
    </submittedName>
</protein>
<reference evidence="1 2" key="1">
    <citation type="submission" date="2009-04" db="EMBL/GenBank/DDBJ databases">
        <authorList>
            <person name="Qin X."/>
            <person name="Bachman B."/>
            <person name="Battles P."/>
            <person name="Bell A."/>
            <person name="Bess C."/>
            <person name="Bickham C."/>
            <person name="Chaboub L."/>
            <person name="Chen D."/>
            <person name="Coyle M."/>
            <person name="Deiros D.R."/>
            <person name="Dinh H."/>
            <person name="Forbes L."/>
            <person name="Fowler G."/>
            <person name="Francisco L."/>
            <person name="Fu Q."/>
            <person name="Gubbala S."/>
            <person name="Hale W."/>
            <person name="Han Y."/>
            <person name="Hemphill L."/>
            <person name="Highlander S.K."/>
            <person name="Hirani K."/>
            <person name="Hogues M."/>
            <person name="Jackson L."/>
            <person name="Jakkamsetti A."/>
            <person name="Javaid M."/>
            <person name="Jiang H."/>
            <person name="Korchina V."/>
            <person name="Kovar C."/>
            <person name="Lara F."/>
            <person name="Lee S."/>
            <person name="Mata R."/>
            <person name="Mathew T."/>
            <person name="Moen C."/>
            <person name="Morales K."/>
            <person name="Munidasa M."/>
            <person name="Nazareth L."/>
            <person name="Ngo R."/>
            <person name="Nguyen L."/>
            <person name="Okwuonu G."/>
            <person name="Ongeri F."/>
            <person name="Patil S."/>
            <person name="Petrosino J."/>
            <person name="Pham C."/>
            <person name="Pham P."/>
            <person name="Pu L.-L."/>
            <person name="Puazo M."/>
            <person name="Raj R."/>
            <person name="Reid J."/>
            <person name="Rouhana J."/>
            <person name="Saada N."/>
            <person name="Shang Y."/>
            <person name="Simmons D."/>
            <person name="Thornton R."/>
            <person name="Warren J."/>
            <person name="Weissenberger G."/>
            <person name="Zhang J."/>
            <person name="Zhang L."/>
            <person name="Zhou C."/>
            <person name="Zhu D."/>
            <person name="Muzny D."/>
            <person name="Worley K."/>
            <person name="Gibbs R."/>
        </authorList>
    </citation>
    <scope>NUCLEOTIDE SEQUENCE [LARGE SCALE GENOMIC DNA]</scope>
    <source>
        <strain evidence="1 2">ATCC 33313</strain>
    </source>
</reference>
<evidence type="ECO:0000313" key="2">
    <source>
        <dbReference type="Proteomes" id="UP000004528"/>
    </source>
</evidence>
<dbReference type="EMBL" id="ACKU01000004">
    <property type="protein sequence ID" value="EER75669.1"/>
    <property type="molecule type" value="Genomic_DNA"/>
</dbReference>
<organism evidence="1 2">
    <name type="scientific">Weissella paramesenteroides ATCC 33313</name>
    <dbReference type="NCBI Taxonomy" id="585506"/>
    <lineage>
        <taxon>Bacteria</taxon>
        <taxon>Bacillati</taxon>
        <taxon>Bacillota</taxon>
        <taxon>Bacilli</taxon>
        <taxon>Lactobacillales</taxon>
        <taxon>Lactobacillaceae</taxon>
        <taxon>Weissella</taxon>
    </lineage>
</organism>
<sequence>MIGNSTPIIHIRFGYMKRKEKVKFMTTYMTGIVAALYRDLETRYNETGSTWNYTYELGQIKYIEQYVDNDDFNHFFYNRLQQVLPTLTAEEKADSEAGLEIAVIITGEWEYGVNK</sequence>
<comment type="caution">
    <text evidence="1">The sequence shown here is derived from an EMBL/GenBank/DDBJ whole genome shotgun (WGS) entry which is preliminary data.</text>
</comment>
<dbReference type="STRING" id="585506.HMPREF0877_0180"/>
<accession>C5R885</accession>
<dbReference type="AlphaFoldDB" id="C5R885"/>